<gene>
    <name evidence="1" type="ORF">MNBD_ALPHA11-2362</name>
</gene>
<proteinExistence type="predicted"/>
<sequence length="51" mass="5757">MPPRACPEGKFSFCLTLMQIQPTGVRYNKPTGVRYNKPTGVRHVKNYSTAD</sequence>
<organism evidence="1">
    <name type="scientific">hydrothermal vent metagenome</name>
    <dbReference type="NCBI Taxonomy" id="652676"/>
    <lineage>
        <taxon>unclassified sequences</taxon>
        <taxon>metagenomes</taxon>
        <taxon>ecological metagenomes</taxon>
    </lineage>
</organism>
<dbReference type="AlphaFoldDB" id="A0A3B0T6K7"/>
<accession>A0A3B0T6K7</accession>
<name>A0A3B0T6K7_9ZZZZ</name>
<dbReference type="EMBL" id="UOEQ01000033">
    <property type="protein sequence ID" value="VAW14341.1"/>
    <property type="molecule type" value="Genomic_DNA"/>
</dbReference>
<reference evidence="1" key="1">
    <citation type="submission" date="2018-06" db="EMBL/GenBank/DDBJ databases">
        <authorList>
            <person name="Zhirakovskaya E."/>
        </authorList>
    </citation>
    <scope>NUCLEOTIDE SEQUENCE</scope>
</reference>
<protein>
    <submittedName>
        <fullName evidence="1">Uncharacterized protein</fullName>
    </submittedName>
</protein>
<evidence type="ECO:0000313" key="1">
    <source>
        <dbReference type="EMBL" id="VAW14341.1"/>
    </source>
</evidence>